<reference evidence="2" key="1">
    <citation type="journal article" date="2018" name="PLoS Negl. Trop. Dis.">
        <title>An insight into the salivary gland and fat body transcriptome of Panstrongylus lignarius (Hemiptera: Heteroptera), the main vector of Chagas disease in Peru.</title>
        <authorList>
            <person name="Nevoa J.C."/>
            <person name="Mendes M.T."/>
            <person name="da Silva M.V."/>
            <person name="Soares S.C."/>
            <person name="Oliveira C.J.F."/>
            <person name="Ribeiro J.M.C."/>
        </authorList>
    </citation>
    <scope>NUCLEOTIDE SEQUENCE</scope>
</reference>
<sequence length="523" mass="57516">MAPKREKGALQATSLSSALSLAAFTRLISGTKTALNRHLDAFLQRKKDAAVTTSLTVTLRDLTNADFAAFLRRAEAYLDANPLPEGISDELLLDEIQQVRDLYQQIICIFAETSPAPSATTLSHISATRLPQIPVPHFDGDFRQWVSFRDTFTALVVNQPDISDVERLHYLLNALRGEARATIQHISLSEGQFQVAWATLRQAYDNKRRLAELLLHQLLEMPTLPASPSVEQMQEVLSKGVSCAEALLEIQAPNLASFMAFALLARHLDSETRKQFETAHVDVEFPTLAHLKTFLRNSIHALRLTPPLRRAAPSQRGTSHASRAIPRPSTSSRSPPLAFTASTTPSSPLSASSLNPASPAQGTYICEFCQGGHSIRQCLGFKALSVPDRRKYISLAKLCHNCLSATHRTPNCRSIHRCHFCSQAHHTLVHMAQSDAMRTTNLPPSAPLPTLEKATSSSPPASLRTPTSPTSEEPRPPLSPRYTSWAECPSPPPSPPLSPRQRDVAPSATRGRIRVRTYPSEQI</sequence>
<feature type="compositionally biased region" description="Low complexity" evidence="1">
    <location>
        <begin position="321"/>
        <end position="354"/>
    </location>
</feature>
<feature type="region of interest" description="Disordered" evidence="1">
    <location>
        <begin position="306"/>
        <end position="354"/>
    </location>
</feature>
<proteinExistence type="predicted"/>
<organism evidence="2">
    <name type="scientific">Panstrongylus lignarius</name>
    <dbReference type="NCBI Taxonomy" id="156445"/>
    <lineage>
        <taxon>Eukaryota</taxon>
        <taxon>Metazoa</taxon>
        <taxon>Ecdysozoa</taxon>
        <taxon>Arthropoda</taxon>
        <taxon>Hexapoda</taxon>
        <taxon>Insecta</taxon>
        <taxon>Pterygota</taxon>
        <taxon>Neoptera</taxon>
        <taxon>Paraneoptera</taxon>
        <taxon>Hemiptera</taxon>
        <taxon>Heteroptera</taxon>
        <taxon>Panheteroptera</taxon>
        <taxon>Cimicomorpha</taxon>
        <taxon>Reduviidae</taxon>
        <taxon>Triatominae</taxon>
        <taxon>Panstrongylus</taxon>
    </lineage>
</organism>
<dbReference type="InterPro" id="IPR005312">
    <property type="entry name" value="DUF1759"/>
</dbReference>
<dbReference type="EMBL" id="GFTR01006934">
    <property type="protein sequence ID" value="JAW09492.1"/>
    <property type="molecule type" value="Transcribed_RNA"/>
</dbReference>
<dbReference type="AlphaFoldDB" id="A0A224XLL5"/>
<feature type="compositionally biased region" description="Low complexity" evidence="1">
    <location>
        <begin position="462"/>
        <end position="471"/>
    </location>
</feature>
<dbReference type="PANTHER" id="PTHR47331">
    <property type="entry name" value="PHD-TYPE DOMAIN-CONTAINING PROTEIN"/>
    <property type="match status" value="1"/>
</dbReference>
<accession>A0A224XLL5</accession>
<evidence type="ECO:0000256" key="1">
    <source>
        <dbReference type="SAM" id="MobiDB-lite"/>
    </source>
</evidence>
<feature type="region of interest" description="Disordered" evidence="1">
    <location>
        <begin position="438"/>
        <end position="523"/>
    </location>
</feature>
<protein>
    <submittedName>
        <fullName evidence="2">Putative striated muscle preferentially</fullName>
    </submittedName>
</protein>
<name>A0A224XLL5_9HEMI</name>
<evidence type="ECO:0000313" key="2">
    <source>
        <dbReference type="EMBL" id="JAW09492.1"/>
    </source>
</evidence>
<dbReference type="PANTHER" id="PTHR47331:SF5">
    <property type="entry name" value="RIBONUCLEASE H"/>
    <property type="match status" value="1"/>
</dbReference>
<feature type="compositionally biased region" description="Pro residues" evidence="1">
    <location>
        <begin position="489"/>
        <end position="498"/>
    </location>
</feature>
<dbReference type="Pfam" id="PF03564">
    <property type="entry name" value="DUF1759"/>
    <property type="match status" value="1"/>
</dbReference>